<dbReference type="Proteomes" id="UP001238179">
    <property type="component" value="Chromosome"/>
</dbReference>
<dbReference type="InterPro" id="IPR027051">
    <property type="entry name" value="XdhC_Rossmann_dom"/>
</dbReference>
<dbReference type="AlphaFoldDB" id="A0AA48KAQ2"/>
<dbReference type="Pfam" id="PF13478">
    <property type="entry name" value="XdhC_C"/>
    <property type="match status" value="1"/>
</dbReference>
<feature type="domain" description="XdhC- CoxI" evidence="1">
    <location>
        <begin position="11"/>
        <end position="72"/>
    </location>
</feature>
<dbReference type="SUPFAM" id="SSF51735">
    <property type="entry name" value="NAD(P)-binding Rossmann-fold domains"/>
    <property type="match status" value="1"/>
</dbReference>
<evidence type="ECO:0008006" key="5">
    <source>
        <dbReference type="Google" id="ProtNLM"/>
    </source>
</evidence>
<dbReference type="Gene3D" id="3.40.50.720">
    <property type="entry name" value="NAD(P)-binding Rossmann-like Domain"/>
    <property type="match status" value="1"/>
</dbReference>
<dbReference type="EMBL" id="AP027080">
    <property type="protein sequence ID" value="BDU74916.1"/>
    <property type="molecule type" value="Genomic_DNA"/>
</dbReference>
<evidence type="ECO:0000259" key="1">
    <source>
        <dbReference type="Pfam" id="PF02625"/>
    </source>
</evidence>
<evidence type="ECO:0000313" key="4">
    <source>
        <dbReference type="Proteomes" id="UP001238179"/>
    </source>
</evidence>
<dbReference type="InterPro" id="IPR052698">
    <property type="entry name" value="MoCofactor_Util/Proc"/>
</dbReference>
<name>A0AA48KAQ2_9BACT</name>
<dbReference type="KEGG" id="msil:METEAL_40900"/>
<feature type="domain" description="XdhC Rossmann" evidence="2">
    <location>
        <begin position="178"/>
        <end position="320"/>
    </location>
</feature>
<proteinExistence type="predicted"/>
<dbReference type="InterPro" id="IPR036291">
    <property type="entry name" value="NAD(P)-bd_dom_sf"/>
</dbReference>
<dbReference type="PANTHER" id="PTHR30388">
    <property type="entry name" value="ALDEHYDE OXIDOREDUCTASE MOLYBDENUM COFACTOR ASSEMBLY PROTEIN"/>
    <property type="match status" value="1"/>
</dbReference>
<dbReference type="PANTHER" id="PTHR30388:SF6">
    <property type="entry name" value="XANTHINE DEHYDROGENASE SUBUNIT A-RELATED"/>
    <property type="match status" value="1"/>
</dbReference>
<evidence type="ECO:0000313" key="3">
    <source>
        <dbReference type="EMBL" id="BDU74916.1"/>
    </source>
</evidence>
<sequence length="344" mass="35982">MSLEIVRALAEGDEPRVLCTVLKVKGSAPRHAGAMLLAGPGGLVMGSVGGGRGESMVLAACREERGAPAVLEIDMQGMEAEGPAMVCGGTSRILVEPRVSGAPYRAALERLRRGERVVLVKRLATGETGVLDAGCAWIHGRVEGADPALAAQALATGHPVLAEADGLFFDPVLPREKLLILGGGHVGRALAALAPGLGFQVTVGDDRPEYADPARFLPGVATLAGSFTSIVERFAFDPSTYVVIVTRGHLCDLECVRAVLGRPYRYAGFMGSARKTRLVLAQVAEEGFEAVKVESLCAPIGLEIGAETPEELAVAIAGELIAVRRDGAWVQARIPARKARRGTP</sequence>
<gene>
    <name evidence="3" type="ORF">METEAL_40900</name>
</gene>
<reference evidence="4" key="1">
    <citation type="journal article" date="2023" name="Int. J. Syst. Evol. Microbiol.">
        <title>Mesoterricola silvestris gen. nov., sp. nov., Mesoterricola sediminis sp. nov., Geothrix oryzae sp. nov., Geothrix edaphica sp. nov., Geothrix rubra sp. nov., and Geothrix limicola sp. nov., six novel members of Acidobacteriota isolated from soils.</title>
        <authorList>
            <person name="Itoh H."/>
            <person name="Sugisawa Y."/>
            <person name="Mise K."/>
            <person name="Xu Z."/>
            <person name="Kuniyasu M."/>
            <person name="Ushijima N."/>
            <person name="Kawano K."/>
            <person name="Kobayashi E."/>
            <person name="Shiratori Y."/>
            <person name="Masuda Y."/>
            <person name="Senoo K."/>
        </authorList>
    </citation>
    <scope>NUCLEOTIDE SEQUENCE [LARGE SCALE GENOMIC DNA]</scope>
    <source>
        <strain evidence="4">W79</strain>
    </source>
</reference>
<dbReference type="InterPro" id="IPR003777">
    <property type="entry name" value="XdhC_CoxI"/>
</dbReference>
<accession>A0AA48KAQ2</accession>
<keyword evidence="4" id="KW-1185">Reference proteome</keyword>
<evidence type="ECO:0000259" key="2">
    <source>
        <dbReference type="Pfam" id="PF13478"/>
    </source>
</evidence>
<protein>
    <recommendedName>
        <fullName evidence="5">Xanthine dehydrogenase</fullName>
    </recommendedName>
</protein>
<dbReference type="RefSeq" id="WP_316413597.1">
    <property type="nucleotide sequence ID" value="NZ_AP027080.1"/>
</dbReference>
<dbReference type="Pfam" id="PF02625">
    <property type="entry name" value="XdhC_CoxI"/>
    <property type="match status" value="1"/>
</dbReference>
<organism evidence="3 4">
    <name type="scientific">Mesoterricola silvestris</name>
    <dbReference type="NCBI Taxonomy" id="2927979"/>
    <lineage>
        <taxon>Bacteria</taxon>
        <taxon>Pseudomonadati</taxon>
        <taxon>Acidobacteriota</taxon>
        <taxon>Holophagae</taxon>
        <taxon>Holophagales</taxon>
        <taxon>Holophagaceae</taxon>
        <taxon>Mesoterricola</taxon>
    </lineage>
</organism>